<name>A0A8E1QZM5_9BACT</name>
<protein>
    <recommendedName>
        <fullName evidence="3">Capsule synthesis protein CapA domain-containing protein</fullName>
    </recommendedName>
</protein>
<evidence type="ECO:0000256" key="2">
    <source>
        <dbReference type="SAM" id="SignalP"/>
    </source>
</evidence>
<organism evidence="4 5">
    <name type="scientific">Xylanibacter rarus</name>
    <dbReference type="NCBI Taxonomy" id="1676614"/>
    <lineage>
        <taxon>Bacteria</taxon>
        <taxon>Pseudomonadati</taxon>
        <taxon>Bacteroidota</taxon>
        <taxon>Bacteroidia</taxon>
        <taxon>Bacteroidales</taxon>
        <taxon>Prevotellaceae</taxon>
        <taxon>Xylanibacter</taxon>
    </lineage>
</organism>
<dbReference type="OrthoDB" id="9810906at2"/>
<dbReference type="Proteomes" id="UP000036951">
    <property type="component" value="Unassembled WGS sequence"/>
</dbReference>
<dbReference type="EMBL" id="LFQU01000001">
    <property type="protein sequence ID" value="KOO69613.1"/>
    <property type="molecule type" value="Genomic_DNA"/>
</dbReference>
<evidence type="ECO:0000313" key="4">
    <source>
        <dbReference type="EMBL" id="KOO69613.1"/>
    </source>
</evidence>
<feature type="signal peptide" evidence="2">
    <location>
        <begin position="1"/>
        <end position="18"/>
    </location>
</feature>
<comment type="similarity">
    <text evidence="1">Belongs to the CapA family.</text>
</comment>
<dbReference type="SMART" id="SM00854">
    <property type="entry name" value="PGA_cap"/>
    <property type="match status" value="1"/>
</dbReference>
<keyword evidence="5" id="KW-1185">Reference proteome</keyword>
<dbReference type="PANTHER" id="PTHR33393">
    <property type="entry name" value="POLYGLUTAMINE SYNTHESIS ACCESSORY PROTEIN RV0574C-RELATED"/>
    <property type="match status" value="1"/>
</dbReference>
<dbReference type="Pfam" id="PF09587">
    <property type="entry name" value="PGA_cap"/>
    <property type="match status" value="1"/>
</dbReference>
<dbReference type="RefSeq" id="WP_082335090.1">
    <property type="nucleotide sequence ID" value="NZ_LFQU01000001.1"/>
</dbReference>
<sequence length="374" mass="41152">MKPHIFIISLLICGSAVACTTTGTGKKLPVPVVDIDSAEQKAEDSILSHIQDTFTIAMAGDIMMGTTYPKPALPADEGRALFRDVRHILHRADIAVGNLEGTLCDSAENKKEKSVYNYSFRTPLSFAPRLKEAGFDFLSMANNHAFDFGIEGVRSTECALRDIGIKYAGLRGRTDAAIIERNGIRYGMCAFGHNSYTLKHKELWTVKGILDSLRANADVVIVSFHGGAEGKQYSHLPYGKEEYLEEDRGSLRDFAHFCIDNGADIVYGHGPHVVRCVEVYKGKFIAYSLGNFCTPYGISITGISGYAPVIEAKVNRRGDFIEGKIHSFIQRRGLGPRKDTANAVAQQIKRLTQSDIKDSKITISADGTIRLKRN</sequence>
<comment type="caution">
    <text evidence="4">The sequence shown here is derived from an EMBL/GenBank/DDBJ whole genome shotgun (WGS) entry which is preliminary data.</text>
</comment>
<feature type="chain" id="PRO_5034201706" description="Capsule synthesis protein CapA domain-containing protein" evidence="2">
    <location>
        <begin position="19"/>
        <end position="374"/>
    </location>
</feature>
<gene>
    <name evidence="4" type="ORF">ACU52_00175</name>
</gene>
<evidence type="ECO:0000259" key="3">
    <source>
        <dbReference type="SMART" id="SM00854"/>
    </source>
</evidence>
<dbReference type="Gene3D" id="3.60.21.10">
    <property type="match status" value="1"/>
</dbReference>
<proteinExistence type="inferred from homology"/>
<evidence type="ECO:0000256" key="1">
    <source>
        <dbReference type="ARBA" id="ARBA00005662"/>
    </source>
</evidence>
<keyword evidence="2" id="KW-0732">Signal</keyword>
<dbReference type="AlphaFoldDB" id="A0A8E1QZM5"/>
<dbReference type="PANTHER" id="PTHR33393:SF11">
    <property type="entry name" value="POLYGLUTAMINE SYNTHESIS ACCESSORY PROTEIN RV0574C-RELATED"/>
    <property type="match status" value="1"/>
</dbReference>
<dbReference type="InterPro" id="IPR019079">
    <property type="entry name" value="Capsule_synth_CapA"/>
</dbReference>
<accession>A0A8E1QZM5</accession>
<dbReference type="PROSITE" id="PS51257">
    <property type="entry name" value="PROKAR_LIPOPROTEIN"/>
    <property type="match status" value="1"/>
</dbReference>
<evidence type="ECO:0000313" key="5">
    <source>
        <dbReference type="Proteomes" id="UP000036951"/>
    </source>
</evidence>
<feature type="domain" description="Capsule synthesis protein CapA" evidence="3">
    <location>
        <begin position="55"/>
        <end position="296"/>
    </location>
</feature>
<reference evidence="4 5" key="1">
    <citation type="submission" date="2015-06" db="EMBL/GenBank/DDBJ databases">
        <title>Prevotella sp. 109, sp. nov., a novel member of the family Prevotellaceae isolated from human faeces.</title>
        <authorList>
            <person name="Shkoporov A.N."/>
            <person name="Chaplin A.V."/>
            <person name="Kafarskaia L.I."/>
            <person name="Efimov B.A."/>
        </authorList>
    </citation>
    <scope>NUCLEOTIDE SEQUENCE [LARGE SCALE GENOMIC DNA]</scope>
    <source>
        <strain evidence="4 5">109</strain>
    </source>
</reference>
<dbReference type="InterPro" id="IPR052169">
    <property type="entry name" value="CW_Biosynth-Accessory"/>
</dbReference>
<dbReference type="InterPro" id="IPR029052">
    <property type="entry name" value="Metallo-depent_PP-like"/>
</dbReference>
<dbReference type="CDD" id="cd07381">
    <property type="entry name" value="MPP_CapA"/>
    <property type="match status" value="1"/>
</dbReference>
<dbReference type="SUPFAM" id="SSF56300">
    <property type="entry name" value="Metallo-dependent phosphatases"/>
    <property type="match status" value="1"/>
</dbReference>